<evidence type="ECO:0000256" key="1">
    <source>
        <dbReference type="ARBA" id="ARBA00004429"/>
    </source>
</evidence>
<dbReference type="PROSITE" id="PS01307">
    <property type="entry name" value="MOTA"/>
    <property type="match status" value="1"/>
</dbReference>
<keyword evidence="16" id="KW-0969">Cilium</keyword>
<dbReference type="GO" id="GO:1902600">
    <property type="term" value="P:proton transmembrane transport"/>
    <property type="evidence" value="ECO:0007669"/>
    <property type="project" value="UniProtKB-KW"/>
</dbReference>
<evidence type="ECO:0000256" key="3">
    <source>
        <dbReference type="ARBA" id="ARBA00022448"/>
    </source>
</evidence>
<feature type="transmembrane region" description="Helical" evidence="13">
    <location>
        <begin position="199"/>
        <end position="222"/>
    </location>
</feature>
<dbReference type="Proteomes" id="UP001221566">
    <property type="component" value="Unassembled WGS sequence"/>
</dbReference>
<feature type="transmembrane region" description="Helical" evidence="13">
    <location>
        <begin position="5"/>
        <end position="21"/>
    </location>
</feature>
<keyword evidence="9" id="KW-0375">Hydrogen ion transport</keyword>
<name>A0A495BDK7_VOGIN</name>
<dbReference type="InterPro" id="IPR046786">
    <property type="entry name" value="MotA_N"/>
</dbReference>
<keyword evidence="19" id="KW-1185">Reference proteome</keyword>
<dbReference type="GO" id="GO:0071978">
    <property type="term" value="P:bacterial-type flagellum-dependent swarming motility"/>
    <property type="evidence" value="ECO:0007669"/>
    <property type="project" value="InterPro"/>
</dbReference>
<evidence type="ECO:0000313" key="16">
    <source>
        <dbReference type="EMBL" id="MDC7690050.1"/>
    </source>
</evidence>
<dbReference type="EMBL" id="JAQQKY010000001">
    <property type="protein sequence ID" value="MDC7690050.1"/>
    <property type="molecule type" value="Genomic_DNA"/>
</dbReference>
<feature type="domain" description="MotA/TolQ/ExbB proton channel" evidence="14">
    <location>
        <begin position="128"/>
        <end position="241"/>
    </location>
</feature>
<dbReference type="Proteomes" id="UP000279384">
    <property type="component" value="Unassembled WGS sequence"/>
</dbReference>
<evidence type="ECO:0000256" key="10">
    <source>
        <dbReference type="ARBA" id="ARBA00022989"/>
    </source>
</evidence>
<comment type="subcellular location">
    <subcellularLocation>
        <location evidence="1">Cell inner membrane</location>
        <topology evidence="1">Multi-pass membrane protein</topology>
    </subcellularLocation>
</comment>
<keyword evidence="10 13" id="KW-1133">Transmembrane helix</keyword>
<keyword evidence="4" id="KW-1003">Cell membrane</keyword>
<comment type="caution">
    <text evidence="17">The sequence shown here is derived from an EMBL/GenBank/DDBJ whole genome shotgun (WGS) entry which is preliminary data.</text>
</comment>
<reference evidence="16 19" key="2">
    <citation type="submission" date="2023-01" db="EMBL/GenBank/DDBJ databases">
        <title>Novel species of the genus Vogesella isolated from rivers.</title>
        <authorList>
            <person name="Lu H."/>
        </authorList>
    </citation>
    <scope>NUCLEOTIDE SEQUENCE [LARGE SCALE GENOMIC DNA]</scope>
    <source>
        <strain evidence="16 19">SH7W</strain>
    </source>
</reference>
<dbReference type="RefSeq" id="WP_047967367.1">
    <property type="nucleotide sequence ID" value="NZ_JAQQKY010000001.1"/>
</dbReference>
<dbReference type="InterPro" id="IPR022522">
    <property type="entry name" value="Flagellar_motor_stator_MotA"/>
</dbReference>
<comment type="similarity">
    <text evidence="2">Belongs to the MotA family.</text>
</comment>
<evidence type="ECO:0000313" key="17">
    <source>
        <dbReference type="EMBL" id="RKQ59056.1"/>
    </source>
</evidence>
<dbReference type="GO" id="GO:0006935">
    <property type="term" value="P:chemotaxis"/>
    <property type="evidence" value="ECO:0007669"/>
    <property type="project" value="UniProtKB-KW"/>
</dbReference>
<dbReference type="PANTHER" id="PTHR30433">
    <property type="entry name" value="CHEMOTAXIS PROTEIN MOTA"/>
    <property type="match status" value="1"/>
</dbReference>
<evidence type="ECO:0000256" key="11">
    <source>
        <dbReference type="ARBA" id="ARBA00023065"/>
    </source>
</evidence>
<evidence type="ECO:0000313" key="19">
    <source>
        <dbReference type="Proteomes" id="UP001221566"/>
    </source>
</evidence>
<dbReference type="Pfam" id="PF01618">
    <property type="entry name" value="MotA_ExbB"/>
    <property type="match status" value="1"/>
</dbReference>
<keyword evidence="5" id="KW-0145">Chemotaxis</keyword>
<dbReference type="InterPro" id="IPR002898">
    <property type="entry name" value="MotA_ExbB_proton_chnl"/>
</dbReference>
<keyword evidence="6" id="KW-0997">Cell inner membrane</keyword>
<keyword evidence="16" id="KW-0966">Cell projection</keyword>
<evidence type="ECO:0000313" key="18">
    <source>
        <dbReference type="Proteomes" id="UP000279384"/>
    </source>
</evidence>
<evidence type="ECO:0000256" key="2">
    <source>
        <dbReference type="ARBA" id="ARBA00008038"/>
    </source>
</evidence>
<evidence type="ECO:0000256" key="4">
    <source>
        <dbReference type="ARBA" id="ARBA00022475"/>
    </source>
</evidence>
<organism evidence="17 18">
    <name type="scientific">Vogesella indigofera</name>
    <name type="common">Pseudomonas indigofera</name>
    <dbReference type="NCBI Taxonomy" id="45465"/>
    <lineage>
        <taxon>Bacteria</taxon>
        <taxon>Pseudomonadati</taxon>
        <taxon>Pseudomonadota</taxon>
        <taxon>Betaproteobacteria</taxon>
        <taxon>Neisseriales</taxon>
        <taxon>Chromobacteriaceae</taxon>
        <taxon>Vogesella</taxon>
    </lineage>
</organism>
<keyword evidence="11" id="KW-0406">Ion transport</keyword>
<dbReference type="NCBIfam" id="TIGR03818">
    <property type="entry name" value="MotA1"/>
    <property type="match status" value="1"/>
</dbReference>
<accession>A0A495BDK7</accession>
<sequence>MNVIIGYVITLGCIFGAYIVHGGNMTVIIKALPTEMLAILGGAIGAFVVSNQGKTLKAVKAALPGAFKGSKYTKARYMELLSLLYEIMVKIRKEGLMAIENDVEHPHDSPLFSKYPNIANDHHVIEFLTDYLRIMVSGNLNAFEIENLMDNEIETHHHEAAMPASAVTKLGDALPAFGIVAAVLGVVNTMGSVGQPPAILGGMIGSALVGTFLGILLAYGVVSPLGSLLEQKVEDSTKEFQCIKTTLLASLQGYAPQSAIEFGRKVLYSTERPSFNELEQHVKGAK</sequence>
<dbReference type="InterPro" id="IPR000540">
    <property type="entry name" value="Flag_MotA_CS"/>
</dbReference>
<evidence type="ECO:0000256" key="5">
    <source>
        <dbReference type="ARBA" id="ARBA00022500"/>
    </source>
</evidence>
<evidence type="ECO:0000256" key="6">
    <source>
        <dbReference type="ARBA" id="ARBA00022519"/>
    </source>
</evidence>
<evidence type="ECO:0000259" key="14">
    <source>
        <dbReference type="Pfam" id="PF01618"/>
    </source>
</evidence>
<gene>
    <name evidence="16" type="primary">motA</name>
    <name evidence="17" type="ORF">C8E02_2033</name>
    <name evidence="16" type="ORF">PQU93_04545</name>
</gene>
<evidence type="ECO:0000256" key="9">
    <source>
        <dbReference type="ARBA" id="ARBA00022781"/>
    </source>
</evidence>
<dbReference type="AlphaFoldDB" id="A0A495BDK7"/>
<proteinExistence type="inferred from homology"/>
<keyword evidence="3" id="KW-0813">Transport</keyword>
<protein>
    <submittedName>
        <fullName evidence="17">Chemotaxis protein MotA</fullName>
    </submittedName>
    <submittedName>
        <fullName evidence="16">Flagellar motor stator protein MotA</fullName>
    </submittedName>
</protein>
<dbReference type="PANTHER" id="PTHR30433:SF4">
    <property type="entry name" value="MOTILITY PROTEIN A"/>
    <property type="match status" value="1"/>
</dbReference>
<keyword evidence="8" id="KW-0283">Flagellar rotation</keyword>
<dbReference type="EMBL" id="RBID01000014">
    <property type="protein sequence ID" value="RKQ59056.1"/>
    <property type="molecule type" value="Genomic_DNA"/>
</dbReference>
<evidence type="ECO:0000259" key="15">
    <source>
        <dbReference type="Pfam" id="PF20560"/>
    </source>
</evidence>
<evidence type="ECO:0000256" key="12">
    <source>
        <dbReference type="ARBA" id="ARBA00023136"/>
    </source>
</evidence>
<dbReference type="InterPro" id="IPR047055">
    <property type="entry name" value="MotA-like"/>
</dbReference>
<feature type="domain" description="Motility protein A N-terminal" evidence="15">
    <location>
        <begin position="4"/>
        <end position="95"/>
    </location>
</feature>
<evidence type="ECO:0000256" key="8">
    <source>
        <dbReference type="ARBA" id="ARBA00022779"/>
    </source>
</evidence>
<dbReference type="Pfam" id="PF20560">
    <property type="entry name" value="MotA_N"/>
    <property type="match status" value="1"/>
</dbReference>
<keyword evidence="12 13" id="KW-0472">Membrane</keyword>
<evidence type="ECO:0000256" key="13">
    <source>
        <dbReference type="SAM" id="Phobius"/>
    </source>
</evidence>
<feature type="transmembrane region" description="Helical" evidence="13">
    <location>
        <begin position="173"/>
        <end position="193"/>
    </location>
</feature>
<evidence type="ECO:0000256" key="7">
    <source>
        <dbReference type="ARBA" id="ARBA00022692"/>
    </source>
</evidence>
<keyword evidence="7 13" id="KW-0812">Transmembrane</keyword>
<feature type="transmembrane region" description="Helical" evidence="13">
    <location>
        <begin position="27"/>
        <end position="49"/>
    </location>
</feature>
<keyword evidence="16" id="KW-0282">Flagellum</keyword>
<reference evidence="17 18" key="1">
    <citation type="submission" date="2018-10" db="EMBL/GenBank/DDBJ databases">
        <title>Genomic Encyclopedia of Type Strains, Phase IV (KMG-IV): sequencing the most valuable type-strain genomes for metagenomic binning, comparative biology and taxonomic classification.</title>
        <authorList>
            <person name="Goeker M."/>
        </authorList>
    </citation>
    <scope>NUCLEOTIDE SEQUENCE [LARGE SCALE GENOMIC DNA]</scope>
    <source>
        <strain evidence="17 18">DSM 3303</strain>
    </source>
</reference>
<dbReference type="GO" id="GO:0005886">
    <property type="term" value="C:plasma membrane"/>
    <property type="evidence" value="ECO:0007669"/>
    <property type="project" value="UniProtKB-SubCell"/>
</dbReference>